<name>A0ABU2LG14_9ACTN</name>
<dbReference type="InterPro" id="IPR045055">
    <property type="entry name" value="DNA2/NAM7-like"/>
</dbReference>
<dbReference type="InterPro" id="IPR011335">
    <property type="entry name" value="Restrct_endonuc-II-like"/>
</dbReference>
<keyword evidence="6" id="KW-1185">Reference proteome</keyword>
<dbReference type="Pfam" id="PF18741">
    <property type="entry name" value="MTES_1575"/>
    <property type="match status" value="1"/>
</dbReference>
<evidence type="ECO:0000313" key="5">
    <source>
        <dbReference type="EMBL" id="MDT0310183.1"/>
    </source>
</evidence>
<dbReference type="Gene3D" id="3.40.50.300">
    <property type="entry name" value="P-loop containing nucleotide triphosphate hydrolases"/>
    <property type="match status" value="3"/>
</dbReference>
<dbReference type="InterPro" id="IPR041677">
    <property type="entry name" value="DNA2/NAM7_AAA_11"/>
</dbReference>
<accession>A0ABU2LG14</accession>
<feature type="domain" description="DUF3320" evidence="1">
    <location>
        <begin position="1437"/>
        <end position="1485"/>
    </location>
</feature>
<dbReference type="PANTHER" id="PTHR10887:SF530">
    <property type="entry name" value="SUPERFAMILY I DNA HELICASES"/>
    <property type="match status" value="1"/>
</dbReference>
<reference evidence="6" key="1">
    <citation type="submission" date="2023-07" db="EMBL/GenBank/DDBJ databases">
        <title>30 novel species of actinomycetes from the DSMZ collection.</title>
        <authorList>
            <person name="Nouioui I."/>
        </authorList>
    </citation>
    <scope>NUCLEOTIDE SEQUENCE [LARGE SCALE GENOMIC DNA]</scope>
    <source>
        <strain evidence="6">DSM 44917</strain>
    </source>
</reference>
<dbReference type="Pfam" id="PF13195">
    <property type="entry name" value="DUF4011"/>
    <property type="match status" value="1"/>
</dbReference>
<dbReference type="Pfam" id="PF13086">
    <property type="entry name" value="AAA_11"/>
    <property type="match status" value="1"/>
</dbReference>
<dbReference type="SUPFAM" id="SSF52540">
    <property type="entry name" value="P-loop containing nucleoside triphosphate hydrolases"/>
    <property type="match status" value="1"/>
</dbReference>
<comment type="caution">
    <text evidence="5">The sequence shown here is derived from an EMBL/GenBank/DDBJ whole genome shotgun (WGS) entry which is preliminary data.</text>
</comment>
<dbReference type="PANTHER" id="PTHR10887">
    <property type="entry name" value="DNA2/NAM7 HELICASE FAMILY"/>
    <property type="match status" value="1"/>
</dbReference>
<sequence length="1599" mass="175495">MSATDPDLLRLRKALHGYRTSLIDMGGRNRLLNFRHTKVGTLEITAPQVDGLLRSLGRGADFASLAPPAADAAEPKQIPGPGIVTQKATQAALDASLSRLARQSRQMYNDYGLWVLWLGIGMLEWREENAQEASQAPLLLVPVELRPGRDRRLRLHAAEDQDRVANPALGVRLDHMGIDWSPVADADPAEPEAVLAAARSIAATQEGWAVRERAILGLFSSHKEAMYQDLLQNEDRILNHPLMRAIALGPDAGLPGDLIGFEPPDIDRIDELQLPEHAPLVLDADASQRRCVAAALDGRSFVMNGPPGTGKSQTITNIIAALMHAGRSVLFVSEKAAALDVVRNRLREVGLGDLALALHSGDTSRKAVATELDRVLNHTRPVTGAAAYELVRARELREALSGYAAAMNQLRQPLNRTLHDVLGRLVRLEQREAPRLTLPLGYRSTVRGLRAESLHELHTATQALSRAWRPVVEGSAYVWRGLVGASAPAVLAEAADALTALRVAVERRPFAATAAPPRTLHDIRGTIGALRQGLPALTEAPRARDLPEDVAGQLARLAEAWEAAKPETPDEMFALLGLTDLIDAPHRPPAHWFDPEGLERARIAAGEFRRALAAEETARSAAEDVFTDEVRGVVDLPAMARRFAEQHRGLFARFSDQYKADREAAARLTRERVWNRKVAARLDQAVAWREAAAEVARLAQTHQSLLGRYTPRTSADLAALDDALATAERAVRQSQRVERRDTLADHLADGADGGPLPRLLADAARAALRDWCAIAEQRAERWAAAAGHLLALFDDARLPQLAPDLLGPLDQAEQVLNALQADPTGPEEWRAYRDAMDVLSRHGVGHLVARAVEDHVPADRFPDAVEYAVLKSWADDLLDTDARLRTSRASDLDALVAEFREVDKRLVQAAAGAVIEECNARRPRNLAGGAAGVIARQAQLKRRHMPVRELLGRTRDAVRAIKPCFMMSPLTVSQFLPPDYRFDIVIFDEASQVRPADAINCVYRAGSLIVAGDENQLPPTSFFDSAVGEDGDEYDADVPDAFESLLDACKAGALNVLPLRWHYRSRHEGLITFSNRRFYENSLITFPGARDHGDDAGVAFLQATGAVYDRGGRRDNRAEAELLARRVIHHFDSRPARTLGVVALSQAQASAIEDALQQARQDRPDLDRHFTDDRLDGFFVKSLENVQGDERDVMILSVGYGPDETGRIHRTFGPVAREGGWRRLNVAITRARYRTEVVASFAPGALDPGDNKGLGELKRYLDYAQKGVIALARDVRVDPDAEPESPFEESVLHVLREWGYEVQPQVGVAGYRIDLGVRHADLPGTFVLGVECDGAMYHSSKAARDRDRLREQVLTGLGWRLHRIWGTDWYRGRAAAMDRLRTAVERAAAEGPLNVVEVTQEPPVPTDTVPVALPTVPVRAWSAPYAVWHGELLPTGELHEPEARSALRRLLPRVIETEGPVHEDLLVQRARELWGLARAGTRIRANIQHVLQGLQRAGRISGEGDFWDLTGRVCVTARRPSDQARRPVGRIAPVERQVALRELAAECPGASGDELVRLACEFFGWARLGQDIRAALHQDLAALFAQGALTGDPGRITAT</sequence>
<evidence type="ECO:0000259" key="2">
    <source>
        <dbReference type="Pfam" id="PF13086"/>
    </source>
</evidence>
<feature type="domain" description="DNA2/NAM7 helicase-like C-terminal" evidence="3">
    <location>
        <begin position="1049"/>
        <end position="1239"/>
    </location>
</feature>
<dbReference type="InterPro" id="IPR027417">
    <property type="entry name" value="P-loop_NTPase"/>
</dbReference>
<protein>
    <submittedName>
        <fullName evidence="5">DUF3320 domain-containing protein</fullName>
    </submittedName>
</protein>
<evidence type="ECO:0000259" key="4">
    <source>
        <dbReference type="Pfam" id="PF18741"/>
    </source>
</evidence>
<dbReference type="Pfam" id="PF11784">
    <property type="entry name" value="DUF3320"/>
    <property type="match status" value="1"/>
</dbReference>
<evidence type="ECO:0000313" key="6">
    <source>
        <dbReference type="Proteomes" id="UP001183388"/>
    </source>
</evidence>
<proteinExistence type="predicted"/>
<dbReference type="EMBL" id="JAVREN010000058">
    <property type="protein sequence ID" value="MDT0310183.1"/>
    <property type="molecule type" value="Genomic_DNA"/>
</dbReference>
<evidence type="ECO:0000259" key="1">
    <source>
        <dbReference type="Pfam" id="PF11784"/>
    </source>
</evidence>
<dbReference type="InterPro" id="IPR021754">
    <property type="entry name" value="DUF3320"/>
</dbReference>
<dbReference type="Pfam" id="PF13087">
    <property type="entry name" value="AAA_12"/>
    <property type="match status" value="1"/>
</dbReference>
<dbReference type="SUPFAM" id="SSF52980">
    <property type="entry name" value="Restriction endonuclease-like"/>
    <property type="match status" value="1"/>
</dbReference>
<dbReference type="InterPro" id="IPR041679">
    <property type="entry name" value="DNA2/NAM7-like_C"/>
</dbReference>
<organism evidence="5 6">
    <name type="scientific">Streptomyces boetiae</name>
    <dbReference type="NCBI Taxonomy" id="3075541"/>
    <lineage>
        <taxon>Bacteria</taxon>
        <taxon>Bacillati</taxon>
        <taxon>Actinomycetota</taxon>
        <taxon>Actinomycetes</taxon>
        <taxon>Kitasatosporales</taxon>
        <taxon>Streptomycetaceae</taxon>
        <taxon>Streptomyces</taxon>
    </lineage>
</organism>
<feature type="domain" description="DNA2/NAM7 helicase helicase" evidence="2">
    <location>
        <begin position="285"/>
        <end position="352"/>
    </location>
</feature>
<dbReference type="InterPro" id="IPR047187">
    <property type="entry name" value="SF1_C_Upf1"/>
</dbReference>
<dbReference type="RefSeq" id="WP_311633153.1">
    <property type="nucleotide sequence ID" value="NZ_JAVREN010000058.1"/>
</dbReference>
<dbReference type="Proteomes" id="UP001183388">
    <property type="component" value="Unassembled WGS sequence"/>
</dbReference>
<dbReference type="Gene3D" id="3.40.960.10">
    <property type="entry name" value="VSR Endonuclease"/>
    <property type="match status" value="1"/>
</dbReference>
<gene>
    <name evidence="5" type="ORF">RM780_24990</name>
</gene>
<dbReference type="CDD" id="cd18808">
    <property type="entry name" value="SF1_C_Upf1"/>
    <property type="match status" value="1"/>
</dbReference>
<feature type="domain" description="Restriction endonuclease type II-like" evidence="4">
    <location>
        <begin position="1287"/>
        <end position="1383"/>
    </location>
</feature>
<dbReference type="InterPro" id="IPR049468">
    <property type="entry name" value="Restrct_endonuc-II-like_dom"/>
</dbReference>
<evidence type="ECO:0000259" key="3">
    <source>
        <dbReference type="Pfam" id="PF13087"/>
    </source>
</evidence>
<dbReference type="InterPro" id="IPR025103">
    <property type="entry name" value="DUF4011"/>
</dbReference>